<dbReference type="EMBL" id="DVHU01000024">
    <property type="protein sequence ID" value="HIR92369.1"/>
    <property type="molecule type" value="Genomic_DNA"/>
</dbReference>
<proteinExistence type="predicted"/>
<sequence>MKSFSVTDVGQKRELNEDYVFASVQPVGNLPNLFVVADGMGGHNAGDFASCYAVQVLLENIKKDMNFNPVKIIRHAMETANAQLIEQAAKVRAMAGMGTTMVAVTVVGHYAYVANVGDSRLYVLGEDIQQITKDHSLVQEMVRMGELTQEEVRNHPDKNIITRALGAGKTLNVDFFDVRLEPDQKILLCSDGLSNMLTDQEILDIVKMAGEERDPATDLVRKANENGGKDNISVIVVEPFTNEVKKC</sequence>
<protein>
    <submittedName>
        <fullName evidence="2">Stp1/IreP family PP2C-type Ser/Thr phosphatase</fullName>
    </submittedName>
</protein>
<dbReference type="Pfam" id="PF13672">
    <property type="entry name" value="PP2C_2"/>
    <property type="match status" value="1"/>
</dbReference>
<gene>
    <name evidence="2" type="ORF">IAB98_02970</name>
</gene>
<feature type="domain" description="PPM-type phosphatase" evidence="1">
    <location>
        <begin position="3"/>
        <end position="239"/>
    </location>
</feature>
<dbReference type="SMART" id="SM00332">
    <property type="entry name" value="PP2Cc"/>
    <property type="match status" value="1"/>
</dbReference>
<dbReference type="InterPro" id="IPR036457">
    <property type="entry name" value="PPM-type-like_dom_sf"/>
</dbReference>
<evidence type="ECO:0000313" key="3">
    <source>
        <dbReference type="Proteomes" id="UP000886841"/>
    </source>
</evidence>
<dbReference type="SMART" id="SM00331">
    <property type="entry name" value="PP2C_SIG"/>
    <property type="match status" value="1"/>
</dbReference>
<dbReference type="Proteomes" id="UP000886841">
    <property type="component" value="Unassembled WGS sequence"/>
</dbReference>
<name>A0A9D1EIV9_9FIRM</name>
<evidence type="ECO:0000259" key="1">
    <source>
        <dbReference type="PROSITE" id="PS51746"/>
    </source>
</evidence>
<dbReference type="AlphaFoldDB" id="A0A9D1EIV9"/>
<reference evidence="2" key="1">
    <citation type="submission" date="2020-10" db="EMBL/GenBank/DDBJ databases">
        <authorList>
            <person name="Gilroy R."/>
        </authorList>
    </citation>
    <scope>NUCLEOTIDE SEQUENCE</scope>
    <source>
        <strain evidence="2">ChiSxjej1B13-7041</strain>
    </source>
</reference>
<comment type="caution">
    <text evidence="2">The sequence shown here is derived from an EMBL/GenBank/DDBJ whole genome shotgun (WGS) entry which is preliminary data.</text>
</comment>
<dbReference type="NCBIfam" id="NF033484">
    <property type="entry name" value="Stp1_PP2C_phos"/>
    <property type="match status" value="1"/>
</dbReference>
<organism evidence="2 3">
    <name type="scientific">Candidatus Egerieimonas intestinavium</name>
    <dbReference type="NCBI Taxonomy" id="2840777"/>
    <lineage>
        <taxon>Bacteria</taxon>
        <taxon>Bacillati</taxon>
        <taxon>Bacillota</taxon>
        <taxon>Clostridia</taxon>
        <taxon>Lachnospirales</taxon>
        <taxon>Lachnospiraceae</taxon>
        <taxon>Lachnospiraceae incertae sedis</taxon>
        <taxon>Candidatus Egerieimonas</taxon>
    </lineage>
</organism>
<dbReference type="InterPro" id="IPR001932">
    <property type="entry name" value="PPM-type_phosphatase-like_dom"/>
</dbReference>
<dbReference type="PANTHER" id="PTHR47992">
    <property type="entry name" value="PROTEIN PHOSPHATASE"/>
    <property type="match status" value="1"/>
</dbReference>
<dbReference type="InterPro" id="IPR015655">
    <property type="entry name" value="PP2C"/>
</dbReference>
<dbReference type="SUPFAM" id="SSF81606">
    <property type="entry name" value="PP2C-like"/>
    <property type="match status" value="1"/>
</dbReference>
<evidence type="ECO:0000313" key="2">
    <source>
        <dbReference type="EMBL" id="HIR92369.1"/>
    </source>
</evidence>
<reference evidence="2" key="2">
    <citation type="journal article" date="2021" name="PeerJ">
        <title>Extensive microbial diversity within the chicken gut microbiome revealed by metagenomics and culture.</title>
        <authorList>
            <person name="Gilroy R."/>
            <person name="Ravi A."/>
            <person name="Getino M."/>
            <person name="Pursley I."/>
            <person name="Horton D.L."/>
            <person name="Alikhan N.F."/>
            <person name="Baker D."/>
            <person name="Gharbi K."/>
            <person name="Hall N."/>
            <person name="Watson M."/>
            <person name="Adriaenssens E.M."/>
            <person name="Foster-Nyarko E."/>
            <person name="Jarju S."/>
            <person name="Secka A."/>
            <person name="Antonio M."/>
            <person name="Oren A."/>
            <person name="Chaudhuri R.R."/>
            <person name="La Ragione R."/>
            <person name="Hildebrand F."/>
            <person name="Pallen M.J."/>
        </authorList>
    </citation>
    <scope>NUCLEOTIDE SEQUENCE</scope>
    <source>
        <strain evidence="2">ChiSxjej1B13-7041</strain>
    </source>
</reference>
<dbReference type="PROSITE" id="PS51746">
    <property type="entry name" value="PPM_2"/>
    <property type="match status" value="1"/>
</dbReference>
<dbReference type="CDD" id="cd00143">
    <property type="entry name" value="PP2Cc"/>
    <property type="match status" value="1"/>
</dbReference>
<dbReference type="GO" id="GO:0004722">
    <property type="term" value="F:protein serine/threonine phosphatase activity"/>
    <property type="evidence" value="ECO:0007669"/>
    <property type="project" value="InterPro"/>
</dbReference>
<dbReference type="Gene3D" id="3.60.40.10">
    <property type="entry name" value="PPM-type phosphatase domain"/>
    <property type="match status" value="1"/>
</dbReference>
<accession>A0A9D1EIV9</accession>